<evidence type="ECO:0000313" key="5">
    <source>
        <dbReference type="Proteomes" id="UP000188320"/>
    </source>
</evidence>
<evidence type="ECO:0000256" key="2">
    <source>
        <dbReference type="SAM" id="MobiDB-lite"/>
    </source>
</evidence>
<feature type="domain" description="Dilute" evidence="3">
    <location>
        <begin position="399"/>
        <end position="650"/>
    </location>
</feature>
<feature type="region of interest" description="Disordered" evidence="2">
    <location>
        <begin position="229"/>
        <end position="292"/>
    </location>
</feature>
<keyword evidence="1" id="KW-0175">Coiled coil</keyword>
<feature type="coiled-coil region" evidence="1">
    <location>
        <begin position="32"/>
        <end position="59"/>
    </location>
</feature>
<protein>
    <submittedName>
        <fullName evidence="4">Myosin-2A</fullName>
    </submittedName>
</protein>
<comment type="caution">
    <text evidence="4">The sequence shown here is derived from an EMBL/GenBank/DDBJ whole genome shotgun (WGS) entry which is preliminary data.</text>
</comment>
<dbReference type="Gene3D" id="1.10.287.1490">
    <property type="match status" value="1"/>
</dbReference>
<feature type="compositionally biased region" description="Low complexity" evidence="2">
    <location>
        <begin position="276"/>
        <end position="292"/>
    </location>
</feature>
<dbReference type="Proteomes" id="UP000188320">
    <property type="component" value="Unassembled WGS sequence"/>
</dbReference>
<evidence type="ECO:0000256" key="1">
    <source>
        <dbReference type="SAM" id="Coils"/>
    </source>
</evidence>
<dbReference type="InterPro" id="IPR002710">
    <property type="entry name" value="Dilute_dom"/>
</dbReference>
<reference evidence="5" key="1">
    <citation type="submission" date="2017-01" db="EMBL/GenBank/DDBJ databases">
        <authorList>
            <person name="Wang Y."/>
            <person name="White M."/>
            <person name="Kvist S."/>
            <person name="Moncalvo J.-M."/>
        </authorList>
    </citation>
    <scope>NUCLEOTIDE SEQUENCE [LARGE SCALE GENOMIC DNA]</scope>
    <source>
        <strain evidence="5">COL-18-3</strain>
    </source>
</reference>
<feature type="coiled-coil region" evidence="1">
    <location>
        <begin position="96"/>
        <end position="176"/>
    </location>
</feature>
<evidence type="ECO:0000259" key="3">
    <source>
        <dbReference type="PROSITE" id="PS51126"/>
    </source>
</evidence>
<sequence length="684" mass="77672">MRNSKRTLRLLKSEAKSVEHFKSVSFKLESRLVDCTRQLQAQEIENSKLSKKCLDLEADVSKWRLKFDESVVKFDEFKKDSDQTLADASNKYDLDLKAVKKDLALLSKANSQLTDEMATLNELLSASKQSTSDLQLQLDNLVSSSDAERASLTEKIDELTARLKEADAQLEYYKERYTGLGKPLDASHNPAILMQPPVRKPSGNDSWKWDSHMNSGYERLSRDLDTQVPHIINPDSSTTIAGMTREDSRRIKGPDDSTNIVGSDSSPTQYDSQLYTNPNANANPNLNTSSNPALNGSLQYSEPDFMDGEFVLRTEEEAYNMLESDDGLISEVLTELIGNLNIPLPSLDTEYSPAEILFPSHLIGLCVIKMFQFNLSSRIEKLLMACIALIQKKTMNFESDFLAAFWLSNVFELLSIVKTSMTERISNSPDYAKSENAMNESVQFLESLLSDIYFGWVKNLQRRFIKLIVPAVVENEALPGFTTSDSSFFNRIMGSVNKDSSIKIENILNFFNNVWRIMEFYYVDIAIMQQIFSELLCTIGITAFNNIVMRRNFCSWKRGMQIQYNLTRIEEWCKAHSVSDNTKNLDRLLQLVKLLQLPKSTKQDIDVIFEACDLLNPAQIKKLLSIYSVSDYENPILSPVMPEIARRAAESEKSDNIFLDTNDMNDQVLYLTARKIESVGRVSN</sequence>
<feature type="compositionally biased region" description="Basic and acidic residues" evidence="2">
    <location>
        <begin position="244"/>
        <end position="255"/>
    </location>
</feature>
<dbReference type="SMART" id="SM01132">
    <property type="entry name" value="DIL"/>
    <property type="match status" value="1"/>
</dbReference>
<organism evidence="4 5">
    <name type="scientific">Zancudomyces culisetae</name>
    <name type="common">Gut fungus</name>
    <name type="synonym">Smittium culisetae</name>
    <dbReference type="NCBI Taxonomy" id="1213189"/>
    <lineage>
        <taxon>Eukaryota</taxon>
        <taxon>Fungi</taxon>
        <taxon>Fungi incertae sedis</taxon>
        <taxon>Zoopagomycota</taxon>
        <taxon>Kickxellomycotina</taxon>
        <taxon>Harpellomycetes</taxon>
        <taxon>Harpellales</taxon>
        <taxon>Legeriomycetaceae</taxon>
        <taxon>Zancudomyces</taxon>
    </lineage>
</organism>
<dbReference type="InterPro" id="IPR052072">
    <property type="entry name" value="Vascular_dev_regulator"/>
</dbReference>
<dbReference type="EMBL" id="LSSK01000358">
    <property type="protein sequence ID" value="OMH83581.1"/>
    <property type="molecule type" value="Genomic_DNA"/>
</dbReference>
<dbReference type="PANTHER" id="PTHR16027">
    <property type="entry name" value="DILUTE DOMAIN-CONTAINING PROTEIN YPR089W"/>
    <property type="match status" value="1"/>
</dbReference>
<keyword evidence="5" id="KW-1185">Reference proteome</keyword>
<gene>
    <name evidence="4" type="ORF">AX774_g2909</name>
</gene>
<name>A0A1R1PRK6_ZANCU</name>
<dbReference type="PROSITE" id="PS51126">
    <property type="entry name" value="DILUTE"/>
    <property type="match status" value="1"/>
</dbReference>
<evidence type="ECO:0000313" key="4">
    <source>
        <dbReference type="EMBL" id="OMH83581.1"/>
    </source>
</evidence>
<proteinExistence type="predicted"/>
<feature type="compositionally biased region" description="Polar residues" evidence="2">
    <location>
        <begin position="256"/>
        <end position="275"/>
    </location>
</feature>
<dbReference type="SUPFAM" id="SSF58100">
    <property type="entry name" value="Bacterial hemolysins"/>
    <property type="match status" value="1"/>
</dbReference>
<dbReference type="OrthoDB" id="6108017at2759"/>
<dbReference type="PANTHER" id="PTHR16027:SF6">
    <property type="entry name" value="DILUTE DOMAIN-CONTAINING PROTEIN"/>
    <property type="match status" value="1"/>
</dbReference>
<dbReference type="GO" id="GO:0051020">
    <property type="term" value="F:GTPase binding"/>
    <property type="evidence" value="ECO:0007669"/>
    <property type="project" value="TreeGrafter"/>
</dbReference>
<dbReference type="Pfam" id="PF01843">
    <property type="entry name" value="DIL"/>
    <property type="match status" value="1"/>
</dbReference>
<dbReference type="AlphaFoldDB" id="A0A1R1PRK6"/>
<accession>A0A1R1PRK6</accession>